<dbReference type="Proteomes" id="UP000587415">
    <property type="component" value="Unassembled WGS sequence"/>
</dbReference>
<protein>
    <recommendedName>
        <fullName evidence="3">BAAT/Acyl-CoA thioester hydrolase C-terminal domain-containing protein</fullName>
    </recommendedName>
</protein>
<dbReference type="PANTHER" id="PTHR10824">
    <property type="entry name" value="ACYL-COENZYME A THIOESTERASE-RELATED"/>
    <property type="match status" value="1"/>
</dbReference>
<dbReference type="InterPro" id="IPR029058">
    <property type="entry name" value="AB_hydrolase_fold"/>
</dbReference>
<keyword evidence="5" id="KW-1185">Reference proteome</keyword>
<evidence type="ECO:0000313" key="4">
    <source>
        <dbReference type="EMBL" id="NJC41448.1"/>
    </source>
</evidence>
<dbReference type="GO" id="GO:0006631">
    <property type="term" value="P:fatty acid metabolic process"/>
    <property type="evidence" value="ECO:0007669"/>
    <property type="project" value="TreeGrafter"/>
</dbReference>
<dbReference type="InterPro" id="IPR016662">
    <property type="entry name" value="Acyl-CoA_thioEstase_long-chain"/>
</dbReference>
<evidence type="ECO:0000313" key="5">
    <source>
        <dbReference type="Proteomes" id="UP000587415"/>
    </source>
</evidence>
<dbReference type="Gene3D" id="3.40.50.1820">
    <property type="entry name" value="alpha/beta hydrolase"/>
    <property type="match status" value="1"/>
</dbReference>
<dbReference type="GO" id="GO:0006637">
    <property type="term" value="P:acyl-CoA metabolic process"/>
    <property type="evidence" value="ECO:0007669"/>
    <property type="project" value="InterPro"/>
</dbReference>
<dbReference type="InterPro" id="IPR014940">
    <property type="entry name" value="BAAT_C"/>
</dbReference>
<feature type="domain" description="BAAT/Acyl-CoA thioester hydrolase C-terminal" evidence="3">
    <location>
        <begin position="115"/>
        <end position="316"/>
    </location>
</feature>
<proteinExistence type="predicted"/>
<keyword evidence="2" id="KW-0732">Signal</keyword>
<dbReference type="GO" id="GO:0047617">
    <property type="term" value="F:fatty acyl-CoA hydrolase activity"/>
    <property type="evidence" value="ECO:0007669"/>
    <property type="project" value="TreeGrafter"/>
</dbReference>
<feature type="active site" description="Charge relay system" evidence="1">
    <location>
        <position position="234"/>
    </location>
</feature>
<dbReference type="RefSeq" id="WP_168046568.1">
    <property type="nucleotide sequence ID" value="NZ_JAATJM010000001.1"/>
</dbReference>
<dbReference type="Pfam" id="PF08840">
    <property type="entry name" value="BAAT_C"/>
    <property type="match status" value="1"/>
</dbReference>
<comment type="caution">
    <text evidence="4">The sequence shown here is derived from an EMBL/GenBank/DDBJ whole genome shotgun (WGS) entry which is preliminary data.</text>
</comment>
<feature type="signal peptide" evidence="2">
    <location>
        <begin position="1"/>
        <end position="22"/>
    </location>
</feature>
<evidence type="ECO:0000256" key="1">
    <source>
        <dbReference type="PIRSR" id="PIRSR016521-1"/>
    </source>
</evidence>
<organism evidence="4 5">
    <name type="scientific">Brevundimonas alba</name>
    <dbReference type="NCBI Taxonomy" id="74314"/>
    <lineage>
        <taxon>Bacteria</taxon>
        <taxon>Pseudomonadati</taxon>
        <taxon>Pseudomonadota</taxon>
        <taxon>Alphaproteobacteria</taxon>
        <taxon>Caulobacterales</taxon>
        <taxon>Caulobacteraceae</taxon>
        <taxon>Brevundimonas</taxon>
    </lineage>
</organism>
<evidence type="ECO:0000256" key="2">
    <source>
        <dbReference type="SAM" id="SignalP"/>
    </source>
</evidence>
<gene>
    <name evidence="4" type="ORF">GGQ87_001706</name>
</gene>
<dbReference type="PIRSF" id="PIRSF016521">
    <property type="entry name" value="Acyl-CoA_hydro"/>
    <property type="match status" value="1"/>
</dbReference>
<dbReference type="AlphaFoldDB" id="A0A7X5YK75"/>
<feature type="active site" description="Charge relay system" evidence="1">
    <location>
        <position position="136"/>
    </location>
</feature>
<name>A0A7X5YK75_9CAUL</name>
<reference evidence="4 5" key="1">
    <citation type="submission" date="2020-03" db="EMBL/GenBank/DDBJ databases">
        <title>Genomic Encyclopedia of Type Strains, Phase IV (KMG-IV): sequencing the most valuable type-strain genomes for metagenomic binning, comparative biology and taxonomic classification.</title>
        <authorList>
            <person name="Goeker M."/>
        </authorList>
    </citation>
    <scope>NUCLEOTIDE SEQUENCE [LARGE SCALE GENOMIC DNA]</scope>
    <source>
        <strain evidence="4 5">DSM 4736</strain>
    </source>
</reference>
<sequence>MSLAVRTLLVAAFLSTATPSLAQTQPPPATATPAPTPATVEIRQDGLVADYFAASRPTALGGVIVLGGSEGGLGGSRTLARRLAAEGFNAIAVSYFGEPGQAARLDQIPIEPIGRALAWLAERPEASGPIAIVGVSKGAELALLVASRTPAIRAVAVGVPSNLVWQGIDLRGGPTGSSWTEGGEPLSFAPYETSNGFLSIYRLYADRLPTAPAEAEIQVERINGPILMLSGEADTLWPSAEMARRVENRLRAHDFAYPVIHVAYPDAGHAVFGPPVAADAPGLERALSVGGTIPGLVAARADGWPRLLAFLRTALNDPS</sequence>
<evidence type="ECO:0000259" key="3">
    <source>
        <dbReference type="Pfam" id="PF08840"/>
    </source>
</evidence>
<feature type="chain" id="PRO_5031565011" description="BAAT/Acyl-CoA thioester hydrolase C-terminal domain-containing protein" evidence="2">
    <location>
        <begin position="23"/>
        <end position="319"/>
    </location>
</feature>
<feature type="active site" description="Charge relay system" evidence="1">
    <location>
        <position position="269"/>
    </location>
</feature>
<dbReference type="SUPFAM" id="SSF53474">
    <property type="entry name" value="alpha/beta-Hydrolases"/>
    <property type="match status" value="1"/>
</dbReference>
<dbReference type="PANTHER" id="PTHR10824:SF4">
    <property type="entry name" value="ACYL-COENZYME A THIOESTERASE 1-LIKE"/>
    <property type="match status" value="1"/>
</dbReference>
<accession>A0A7X5YK75</accession>
<dbReference type="EMBL" id="JAATJM010000001">
    <property type="protein sequence ID" value="NJC41448.1"/>
    <property type="molecule type" value="Genomic_DNA"/>
</dbReference>